<feature type="chain" id="PRO_5019004387" description="Protocadherin gamma-C3" evidence="14">
    <location>
        <begin position="24"/>
        <end position="795"/>
    </location>
</feature>
<accession>A0A401NYL0</accession>
<feature type="domain" description="Cadherin" evidence="15">
    <location>
        <begin position="237"/>
        <end position="344"/>
    </location>
</feature>
<evidence type="ECO:0000256" key="2">
    <source>
        <dbReference type="ARBA" id="ARBA00022475"/>
    </source>
</evidence>
<dbReference type="GO" id="GO:0005509">
    <property type="term" value="F:calcium ion binding"/>
    <property type="evidence" value="ECO:0007669"/>
    <property type="project" value="UniProtKB-UniRule"/>
</dbReference>
<dbReference type="PRINTS" id="PR00205">
    <property type="entry name" value="CADHERIN"/>
</dbReference>
<dbReference type="Proteomes" id="UP000288216">
    <property type="component" value="Unassembled WGS sequence"/>
</dbReference>
<evidence type="ECO:0000256" key="13">
    <source>
        <dbReference type="SAM" id="Phobius"/>
    </source>
</evidence>
<dbReference type="InterPro" id="IPR032455">
    <property type="entry name" value="Cadherin_C"/>
</dbReference>
<feature type="signal peptide" evidence="14">
    <location>
        <begin position="1"/>
        <end position="23"/>
    </location>
</feature>
<evidence type="ECO:0000256" key="12">
    <source>
        <dbReference type="PROSITE-ProRule" id="PRU00043"/>
    </source>
</evidence>
<keyword evidence="2" id="KW-1003">Cell membrane</keyword>
<dbReference type="AlphaFoldDB" id="A0A401NYL0"/>
<protein>
    <recommendedName>
        <fullName evidence="11">Protocadherin gamma-C3</fullName>
    </recommendedName>
</protein>
<dbReference type="PANTHER" id="PTHR24028">
    <property type="entry name" value="CADHERIN-87A"/>
    <property type="match status" value="1"/>
</dbReference>
<dbReference type="SUPFAM" id="SSF49313">
    <property type="entry name" value="Cadherin-like"/>
    <property type="match status" value="6"/>
</dbReference>
<dbReference type="FunFam" id="2.60.40.60:FF:000185">
    <property type="entry name" value="Protocadherin 2 alpha c"/>
    <property type="match status" value="1"/>
</dbReference>
<dbReference type="SMART" id="SM00112">
    <property type="entry name" value="CA"/>
    <property type="match status" value="6"/>
</dbReference>
<organism evidence="16 17">
    <name type="scientific">Scyliorhinus torazame</name>
    <name type="common">Cloudy catshark</name>
    <name type="synonym">Catulus torazame</name>
    <dbReference type="NCBI Taxonomy" id="75743"/>
    <lineage>
        <taxon>Eukaryota</taxon>
        <taxon>Metazoa</taxon>
        <taxon>Chordata</taxon>
        <taxon>Craniata</taxon>
        <taxon>Vertebrata</taxon>
        <taxon>Chondrichthyes</taxon>
        <taxon>Elasmobranchii</taxon>
        <taxon>Galeomorphii</taxon>
        <taxon>Galeoidea</taxon>
        <taxon>Carcharhiniformes</taxon>
        <taxon>Scyliorhinidae</taxon>
        <taxon>Scyliorhinus</taxon>
    </lineage>
</organism>
<evidence type="ECO:0000256" key="6">
    <source>
        <dbReference type="ARBA" id="ARBA00022837"/>
    </source>
</evidence>
<dbReference type="InterPro" id="IPR050174">
    <property type="entry name" value="Protocadherin/Cadherin-CA"/>
</dbReference>
<evidence type="ECO:0000313" key="17">
    <source>
        <dbReference type="Proteomes" id="UP000288216"/>
    </source>
</evidence>
<dbReference type="InterPro" id="IPR013164">
    <property type="entry name" value="Cadherin_N"/>
</dbReference>
<feature type="domain" description="Cadherin" evidence="15">
    <location>
        <begin position="128"/>
        <end position="236"/>
    </location>
</feature>
<dbReference type="GO" id="GO:0007156">
    <property type="term" value="P:homophilic cell adhesion via plasma membrane adhesion molecules"/>
    <property type="evidence" value="ECO:0007669"/>
    <property type="project" value="InterPro"/>
</dbReference>
<dbReference type="FunFam" id="2.60.40.60:FF:000001">
    <property type="entry name" value="Protocadherin alpha 2"/>
    <property type="match status" value="1"/>
</dbReference>
<feature type="domain" description="Cadherin" evidence="15">
    <location>
        <begin position="57"/>
        <end position="127"/>
    </location>
</feature>
<feature type="domain" description="Cadherin" evidence="15">
    <location>
        <begin position="450"/>
        <end position="559"/>
    </location>
</feature>
<evidence type="ECO:0000259" key="15">
    <source>
        <dbReference type="PROSITE" id="PS50268"/>
    </source>
</evidence>
<dbReference type="STRING" id="75743.A0A401NYL0"/>
<keyword evidence="7" id="KW-0130">Cell adhesion</keyword>
<reference evidence="16 17" key="1">
    <citation type="journal article" date="2018" name="Nat. Ecol. Evol.">
        <title>Shark genomes provide insights into elasmobranch evolution and the origin of vertebrates.</title>
        <authorList>
            <person name="Hara Y"/>
            <person name="Yamaguchi K"/>
            <person name="Onimaru K"/>
            <person name="Kadota M"/>
            <person name="Koyanagi M"/>
            <person name="Keeley SD"/>
            <person name="Tatsumi K"/>
            <person name="Tanaka K"/>
            <person name="Motone F"/>
            <person name="Kageyama Y"/>
            <person name="Nozu R"/>
            <person name="Adachi N"/>
            <person name="Nishimura O"/>
            <person name="Nakagawa R"/>
            <person name="Tanegashima C"/>
            <person name="Kiyatake I"/>
            <person name="Matsumoto R"/>
            <person name="Murakumo K"/>
            <person name="Nishida K"/>
            <person name="Terakita A"/>
            <person name="Kuratani S"/>
            <person name="Sato K"/>
            <person name="Hyodo S Kuraku.S."/>
        </authorList>
    </citation>
    <scope>NUCLEOTIDE SEQUENCE [LARGE SCALE GENOMIC DNA]</scope>
</reference>
<evidence type="ECO:0000256" key="3">
    <source>
        <dbReference type="ARBA" id="ARBA00022692"/>
    </source>
</evidence>
<comment type="subcellular location">
    <subcellularLocation>
        <location evidence="1">Cell membrane</location>
        <topology evidence="1">Single-pass type I membrane protein</topology>
    </subcellularLocation>
</comment>
<dbReference type="EMBL" id="BFAA01000095">
    <property type="protein sequence ID" value="GCB65944.1"/>
    <property type="molecule type" value="Genomic_DNA"/>
</dbReference>
<keyword evidence="6 12" id="KW-0106">Calcium</keyword>
<evidence type="ECO:0000256" key="1">
    <source>
        <dbReference type="ARBA" id="ARBA00004251"/>
    </source>
</evidence>
<keyword evidence="9 13" id="KW-0472">Membrane</keyword>
<keyword evidence="3 13" id="KW-0812">Transmembrane</keyword>
<feature type="domain" description="Cadherin" evidence="15">
    <location>
        <begin position="345"/>
        <end position="449"/>
    </location>
</feature>
<dbReference type="FunFam" id="2.60.40.60:FF:000004">
    <property type="entry name" value="Protocadherin 1 gamma 2"/>
    <property type="match status" value="1"/>
</dbReference>
<dbReference type="OMA" id="VECHIPV"/>
<evidence type="ECO:0000313" key="16">
    <source>
        <dbReference type="EMBL" id="GCB65944.1"/>
    </source>
</evidence>
<dbReference type="PROSITE" id="PS00232">
    <property type="entry name" value="CADHERIN_1"/>
    <property type="match status" value="3"/>
</dbReference>
<feature type="domain" description="Cadherin" evidence="15">
    <location>
        <begin position="581"/>
        <end position="677"/>
    </location>
</feature>
<dbReference type="GO" id="GO:0005886">
    <property type="term" value="C:plasma membrane"/>
    <property type="evidence" value="ECO:0007669"/>
    <property type="project" value="UniProtKB-SubCell"/>
</dbReference>
<keyword evidence="17" id="KW-1185">Reference proteome</keyword>
<evidence type="ECO:0000256" key="4">
    <source>
        <dbReference type="ARBA" id="ARBA00022729"/>
    </source>
</evidence>
<keyword evidence="4 14" id="KW-0732">Signal</keyword>
<evidence type="ECO:0000256" key="10">
    <source>
        <dbReference type="ARBA" id="ARBA00023180"/>
    </source>
</evidence>
<evidence type="ECO:0000256" key="7">
    <source>
        <dbReference type="ARBA" id="ARBA00022889"/>
    </source>
</evidence>
<dbReference type="CDD" id="cd11304">
    <property type="entry name" value="Cadherin_repeat"/>
    <property type="match status" value="6"/>
</dbReference>
<keyword evidence="5" id="KW-0677">Repeat</keyword>
<evidence type="ECO:0000256" key="9">
    <source>
        <dbReference type="ARBA" id="ARBA00023136"/>
    </source>
</evidence>
<sequence length="795" mass="87493">MLNAAMSGAYFLLLLCVLDPVLGEIHYSIPEELEHGAFVGNVAEDLALNVWELTARKFRLVSDEPMRYVEVNLENGKLFVRDRIDREQLCRQSSTCSLNLQIALDNPAEIHPIAVEILDVNDNSPRFTKSEFNLPINELIAPGARFPLESAHDQDVGTNTVGNYHISPNDHFGLKVQKRSDGINSAQLLLTKYLDREKQATFQLVLTAVDGGFPPRSGTTRIRITVVDVNDNAPVFDQETYRASVAENVARGTLVTKINAVDSDEGTNAELTYSFTSHVSQKFRELFTLEPATGEIRVQGLLDFEESSVYELDLQAVDNGSAGMVGHTKVVVGLIDTNDNAPDLDVTLVSSAVREDAPPGTVIALVSVTDLDSGQYGEVQCQVPPQLPFNLQKSSRNNYKLVTTAMLNREIFPMYNISISAWDGGIPRLSTNKTVLVSVTDVNDNAPRFIQSSKDVYLMENNTPGASIFAVTAVDPDIDSNGELSYSVSSNPIQNMSASAYVSINSKNGDVYALRSFDYEQLKHFQINVHAQDNGSPPLSSTALVNVIILDQNDNAPVIVTPLTWNNSATVGIQPQTVHSGYVVTKVMATDADSGQNARLSYHLMGASDPGLFSVDLQSGEIRATRNLRDQDLTTERIVLCVKDNGQPALSTTVAIFFSIMSNVTKKTSELSHQPRSLEYFSDINRYLIIILGLTSFLFLVIIIFLVVLKCKQDRNVVGESCFKDCCYSRSNSDNSYNRRPAVNEQLNYTGPGQAESYRYAVCLSQESSKSDFLFLKPCHPTLPFTDPVIPHSIA</sequence>
<feature type="transmembrane region" description="Helical" evidence="13">
    <location>
        <begin position="687"/>
        <end position="709"/>
    </location>
</feature>
<evidence type="ECO:0000256" key="11">
    <source>
        <dbReference type="ARBA" id="ARBA00074462"/>
    </source>
</evidence>
<dbReference type="Gene3D" id="2.60.40.60">
    <property type="entry name" value="Cadherins"/>
    <property type="match status" value="6"/>
</dbReference>
<gene>
    <name evidence="16" type="ORF">scyTo_0000506</name>
</gene>
<dbReference type="InterPro" id="IPR015919">
    <property type="entry name" value="Cadherin-like_sf"/>
</dbReference>
<dbReference type="FunFam" id="2.60.40.60:FF:000006">
    <property type="entry name" value="Protocadherin alpha 2"/>
    <property type="match status" value="1"/>
</dbReference>
<evidence type="ECO:0000256" key="8">
    <source>
        <dbReference type="ARBA" id="ARBA00022989"/>
    </source>
</evidence>
<evidence type="ECO:0000256" key="14">
    <source>
        <dbReference type="SAM" id="SignalP"/>
    </source>
</evidence>
<keyword evidence="8 13" id="KW-1133">Transmembrane helix</keyword>
<proteinExistence type="predicted"/>
<dbReference type="PROSITE" id="PS50268">
    <property type="entry name" value="CADHERIN_2"/>
    <property type="match status" value="6"/>
</dbReference>
<dbReference type="Pfam" id="PF00028">
    <property type="entry name" value="Cadherin"/>
    <property type="match status" value="5"/>
</dbReference>
<name>A0A401NYL0_SCYTO</name>
<dbReference type="Pfam" id="PF16492">
    <property type="entry name" value="Cadherin_C_2"/>
    <property type="match status" value="1"/>
</dbReference>
<dbReference type="InterPro" id="IPR020894">
    <property type="entry name" value="Cadherin_CS"/>
</dbReference>
<dbReference type="OrthoDB" id="6252479at2759"/>
<keyword evidence="10" id="KW-0325">Glycoprotein</keyword>
<dbReference type="PANTHER" id="PTHR24028:SF236">
    <property type="entry name" value="PROTOCADHERIN GAMMA-C3"/>
    <property type="match status" value="1"/>
</dbReference>
<dbReference type="FunFam" id="2.60.40.60:FF:000002">
    <property type="entry name" value="Protocadherin alpha 2"/>
    <property type="match status" value="1"/>
</dbReference>
<dbReference type="FunFam" id="2.60.40.60:FF:000018">
    <property type="entry name" value="Protocadherin gamma c3"/>
    <property type="match status" value="1"/>
</dbReference>
<comment type="caution">
    <text evidence="16">The sequence shown here is derived from an EMBL/GenBank/DDBJ whole genome shotgun (WGS) entry which is preliminary data.</text>
</comment>
<dbReference type="InterPro" id="IPR002126">
    <property type="entry name" value="Cadherin-like_dom"/>
</dbReference>
<dbReference type="Pfam" id="PF08266">
    <property type="entry name" value="Cadherin_2"/>
    <property type="match status" value="1"/>
</dbReference>
<evidence type="ECO:0000256" key="5">
    <source>
        <dbReference type="ARBA" id="ARBA00022737"/>
    </source>
</evidence>